<reference evidence="3" key="1">
    <citation type="journal article" date="2021" name="Open Biol.">
        <title>Shared evolutionary footprints suggest mitochondrial oxidative damage underlies multiple complex I losses in fungi.</title>
        <authorList>
            <person name="Schikora-Tamarit M.A."/>
            <person name="Marcet-Houben M."/>
            <person name="Nosek J."/>
            <person name="Gabaldon T."/>
        </authorList>
    </citation>
    <scope>NUCLEOTIDE SEQUENCE</scope>
    <source>
        <strain evidence="3">CBS6075</strain>
    </source>
</reference>
<dbReference type="OrthoDB" id="17255at2759"/>
<dbReference type="PROSITE" id="PS51340">
    <property type="entry name" value="MOSC"/>
    <property type="match status" value="1"/>
</dbReference>
<reference evidence="3" key="2">
    <citation type="submission" date="2021-01" db="EMBL/GenBank/DDBJ databases">
        <authorList>
            <person name="Schikora-Tamarit M.A."/>
        </authorList>
    </citation>
    <scope>NUCLEOTIDE SEQUENCE</scope>
    <source>
        <strain evidence="3">CBS6075</strain>
    </source>
</reference>
<keyword evidence="1" id="KW-0732">Signal</keyword>
<accession>A0A9P8PGV7</accession>
<dbReference type="SUPFAM" id="SSF141673">
    <property type="entry name" value="MOSC N-terminal domain-like"/>
    <property type="match status" value="1"/>
</dbReference>
<evidence type="ECO:0000313" key="3">
    <source>
        <dbReference type="EMBL" id="KAH3671024.1"/>
    </source>
</evidence>
<evidence type="ECO:0000313" key="4">
    <source>
        <dbReference type="Proteomes" id="UP000769157"/>
    </source>
</evidence>
<feature type="chain" id="PRO_5040171435" description="MOSC domain-containing protein" evidence="1">
    <location>
        <begin position="19"/>
        <end position="387"/>
    </location>
</feature>
<dbReference type="InterPro" id="IPR005303">
    <property type="entry name" value="MOCOS_middle"/>
</dbReference>
<dbReference type="AlphaFoldDB" id="A0A9P8PGV7"/>
<dbReference type="GO" id="GO:0030170">
    <property type="term" value="F:pyridoxal phosphate binding"/>
    <property type="evidence" value="ECO:0007669"/>
    <property type="project" value="InterPro"/>
</dbReference>
<feature type="domain" description="MOSC" evidence="2">
    <location>
        <begin position="198"/>
        <end position="374"/>
    </location>
</feature>
<gene>
    <name evidence="3" type="ORF">OGAPHI_000735</name>
</gene>
<dbReference type="GO" id="GO:0030151">
    <property type="term" value="F:molybdenum ion binding"/>
    <property type="evidence" value="ECO:0007669"/>
    <property type="project" value="InterPro"/>
</dbReference>
<dbReference type="InterPro" id="IPR005302">
    <property type="entry name" value="MoCF_Sase_C"/>
</dbReference>
<keyword evidence="4" id="KW-1185">Reference proteome</keyword>
<evidence type="ECO:0000259" key="2">
    <source>
        <dbReference type="PROSITE" id="PS51340"/>
    </source>
</evidence>
<sequence>MQLVQLASSLVLILVALAVSVNSYTVPIQTYIESYRKTRARTLIRSLYNLYQIPVSGLVRLKNTLLHKDLHGVYGGKVDYLIIYPVKAVSKGIKVTEWTADNYGLKHDRQYVLCSYDKENNSYKPQLLRFAPKLTTVDASIDGDRFKFVYDNIVTNEQSTFYLPMNVSDDYVRENSSLGSEMKKVQLWKSGLQGYVLDKVLSEDFIKSMNLLPDTVLIYSPAGKACKVGAPSNVDRKTLFHDYYPMLMCSQESFQYVKQSAGEKVDYVKMESFRPNLVICDIERPFEEDFYHKFDLVSKTGRMSFTGALKCIRCTIPNIDLAVGVPDKKATVSKTMAKYRRVDETNPYHSCFGMYVIQHQANFVIRQGDTIDLLRKKSLKMEENPFY</sequence>
<proteinExistence type="predicted"/>
<name>A0A9P8PGV7_9ASCO</name>
<dbReference type="Pfam" id="PF03476">
    <property type="entry name" value="MOSC_N"/>
    <property type="match status" value="1"/>
</dbReference>
<dbReference type="Proteomes" id="UP000769157">
    <property type="component" value="Unassembled WGS sequence"/>
</dbReference>
<comment type="caution">
    <text evidence="3">The sequence shown here is derived from an EMBL/GenBank/DDBJ whole genome shotgun (WGS) entry which is preliminary data.</text>
</comment>
<dbReference type="GO" id="GO:0003824">
    <property type="term" value="F:catalytic activity"/>
    <property type="evidence" value="ECO:0007669"/>
    <property type="project" value="InterPro"/>
</dbReference>
<organism evidence="3 4">
    <name type="scientific">Ogataea philodendri</name>
    <dbReference type="NCBI Taxonomy" id="1378263"/>
    <lineage>
        <taxon>Eukaryota</taxon>
        <taxon>Fungi</taxon>
        <taxon>Dikarya</taxon>
        <taxon>Ascomycota</taxon>
        <taxon>Saccharomycotina</taxon>
        <taxon>Pichiomycetes</taxon>
        <taxon>Pichiales</taxon>
        <taxon>Pichiaceae</taxon>
        <taxon>Ogataea</taxon>
    </lineage>
</organism>
<protein>
    <recommendedName>
        <fullName evidence="2">MOSC domain-containing protein</fullName>
    </recommendedName>
</protein>
<feature type="signal peptide" evidence="1">
    <location>
        <begin position="1"/>
        <end position="18"/>
    </location>
</feature>
<dbReference type="RefSeq" id="XP_046064392.1">
    <property type="nucleotide sequence ID" value="XM_046208748.1"/>
</dbReference>
<evidence type="ECO:0000256" key="1">
    <source>
        <dbReference type="SAM" id="SignalP"/>
    </source>
</evidence>
<dbReference type="GeneID" id="70232703"/>
<dbReference type="EMBL" id="JAEUBE010000084">
    <property type="protein sequence ID" value="KAH3671024.1"/>
    <property type="molecule type" value="Genomic_DNA"/>
</dbReference>
<dbReference type="Pfam" id="PF03473">
    <property type="entry name" value="MOSC"/>
    <property type="match status" value="1"/>
</dbReference>